<evidence type="ECO:0000313" key="1">
    <source>
        <dbReference type="EMBL" id="MPM62783.1"/>
    </source>
</evidence>
<accession>A0A645BHW1</accession>
<sequence>MSFFSDTRERPDLIAVDKAGNVVVIELKRDDSGSNLEWQAIKYASYLSKFSKDEVLTYFAKYRNNTNEEDTSLENEIADFIEEGSIEDLNKRQRIILVSHRFAKEVTSAVYWLIDNYKLDIKCVQVTPYHDAEHGNYYLQSTTILPVAGVENLLIGAAERTTASLAGPVKKDDVITSVCEQLFNKLGARLDFSLMPTKRSRWAGLGGSSFRYFHLWYSGDYWDNWNMSYKVWLFPEPESGVIKSVKLSFSFNEKALLINGINELKIEKVSEILQKYLEENGYKAYKKTSFSGIEIRFKYDMDNLLDRLSKLITHTKPDIQAILEQ</sequence>
<organism evidence="1">
    <name type="scientific">bioreactor metagenome</name>
    <dbReference type="NCBI Taxonomy" id="1076179"/>
    <lineage>
        <taxon>unclassified sequences</taxon>
        <taxon>metagenomes</taxon>
        <taxon>ecological metagenomes</taxon>
    </lineage>
</organism>
<reference evidence="1" key="1">
    <citation type="submission" date="2019-08" db="EMBL/GenBank/DDBJ databases">
        <authorList>
            <person name="Kucharzyk K."/>
            <person name="Murdoch R.W."/>
            <person name="Higgins S."/>
            <person name="Loffler F."/>
        </authorList>
    </citation>
    <scope>NUCLEOTIDE SEQUENCE</scope>
</reference>
<dbReference type="Gene3D" id="3.40.1350.10">
    <property type="match status" value="1"/>
</dbReference>
<name>A0A645BHW1_9ZZZZ</name>
<dbReference type="AlphaFoldDB" id="A0A645BHW1"/>
<evidence type="ECO:0008006" key="2">
    <source>
        <dbReference type="Google" id="ProtNLM"/>
    </source>
</evidence>
<comment type="caution">
    <text evidence="1">The sequence shown here is derived from an EMBL/GenBank/DDBJ whole genome shotgun (WGS) entry which is preliminary data.</text>
</comment>
<proteinExistence type="predicted"/>
<dbReference type="EMBL" id="VSSQ01019044">
    <property type="protein sequence ID" value="MPM62783.1"/>
    <property type="molecule type" value="Genomic_DNA"/>
</dbReference>
<protein>
    <recommendedName>
        <fullName evidence="2">Endonuclease NucS</fullName>
    </recommendedName>
</protein>
<dbReference type="InterPro" id="IPR011856">
    <property type="entry name" value="tRNA_endonuc-like_dom_sf"/>
</dbReference>
<dbReference type="GO" id="GO:0003676">
    <property type="term" value="F:nucleic acid binding"/>
    <property type="evidence" value="ECO:0007669"/>
    <property type="project" value="InterPro"/>
</dbReference>
<gene>
    <name evidence="1" type="ORF">SDC9_109661</name>
</gene>